<evidence type="ECO:0000259" key="8">
    <source>
        <dbReference type="PROSITE" id="PS50928"/>
    </source>
</evidence>
<evidence type="ECO:0000313" key="10">
    <source>
        <dbReference type="Proteomes" id="UP000481030"/>
    </source>
</evidence>
<dbReference type="Pfam" id="PF19300">
    <property type="entry name" value="BPD_transp_1_N"/>
    <property type="match status" value="1"/>
</dbReference>
<feature type="domain" description="ABC transmembrane type-1" evidence="8">
    <location>
        <begin position="96"/>
        <end position="311"/>
    </location>
</feature>
<comment type="similarity">
    <text evidence="7">Belongs to the binding-protein-dependent transport system permease family.</text>
</comment>
<keyword evidence="6 7" id="KW-0472">Membrane</keyword>
<dbReference type="Pfam" id="PF00528">
    <property type="entry name" value="BPD_transp_1"/>
    <property type="match status" value="1"/>
</dbReference>
<evidence type="ECO:0000256" key="5">
    <source>
        <dbReference type="ARBA" id="ARBA00022989"/>
    </source>
</evidence>
<keyword evidence="3" id="KW-1003">Cell membrane</keyword>
<dbReference type="PANTHER" id="PTHR43163:SF6">
    <property type="entry name" value="DIPEPTIDE TRANSPORT SYSTEM PERMEASE PROTEIN DPPB-RELATED"/>
    <property type="match status" value="1"/>
</dbReference>
<dbReference type="OrthoDB" id="24153at2"/>
<dbReference type="InterPro" id="IPR035906">
    <property type="entry name" value="MetI-like_sf"/>
</dbReference>
<gene>
    <name evidence="9" type="ORF">F7731_12980</name>
</gene>
<evidence type="ECO:0000256" key="7">
    <source>
        <dbReference type="RuleBase" id="RU363032"/>
    </source>
</evidence>
<dbReference type="PANTHER" id="PTHR43163">
    <property type="entry name" value="DIPEPTIDE TRANSPORT SYSTEM PERMEASE PROTEIN DPPB-RELATED"/>
    <property type="match status" value="1"/>
</dbReference>
<dbReference type="GO" id="GO:0055085">
    <property type="term" value="P:transmembrane transport"/>
    <property type="evidence" value="ECO:0007669"/>
    <property type="project" value="InterPro"/>
</dbReference>
<feature type="transmembrane region" description="Helical" evidence="7">
    <location>
        <begin position="290"/>
        <end position="314"/>
    </location>
</feature>
<proteinExistence type="inferred from homology"/>
<dbReference type="SUPFAM" id="SSF161098">
    <property type="entry name" value="MetI-like"/>
    <property type="match status" value="1"/>
</dbReference>
<evidence type="ECO:0000256" key="1">
    <source>
        <dbReference type="ARBA" id="ARBA00004651"/>
    </source>
</evidence>
<dbReference type="PROSITE" id="PS50928">
    <property type="entry name" value="ABC_TM1"/>
    <property type="match status" value="1"/>
</dbReference>
<dbReference type="Proteomes" id="UP000481030">
    <property type="component" value="Unassembled WGS sequence"/>
</dbReference>
<keyword evidence="4 7" id="KW-0812">Transmembrane</keyword>
<dbReference type="CDD" id="cd06261">
    <property type="entry name" value="TM_PBP2"/>
    <property type="match status" value="1"/>
</dbReference>
<dbReference type="AlphaFoldDB" id="A0A6L3V634"/>
<dbReference type="InterPro" id="IPR045621">
    <property type="entry name" value="BPD_transp_1_N"/>
</dbReference>
<dbReference type="Gene3D" id="1.10.3720.10">
    <property type="entry name" value="MetI-like"/>
    <property type="match status" value="1"/>
</dbReference>
<comment type="caution">
    <text evidence="9">The sequence shown here is derived from an EMBL/GenBank/DDBJ whole genome shotgun (WGS) entry which is preliminary data.</text>
</comment>
<feature type="transmembrane region" description="Helical" evidence="7">
    <location>
        <begin position="100"/>
        <end position="121"/>
    </location>
</feature>
<keyword evidence="2 7" id="KW-0813">Transport</keyword>
<dbReference type="InterPro" id="IPR000515">
    <property type="entry name" value="MetI-like"/>
</dbReference>
<evidence type="ECO:0000313" key="9">
    <source>
        <dbReference type="EMBL" id="KAB2334687.1"/>
    </source>
</evidence>
<evidence type="ECO:0000256" key="4">
    <source>
        <dbReference type="ARBA" id="ARBA00022692"/>
    </source>
</evidence>
<feature type="transmembrane region" description="Helical" evidence="7">
    <location>
        <begin position="180"/>
        <end position="198"/>
    </location>
</feature>
<name>A0A6L3V634_9BACI</name>
<dbReference type="GO" id="GO:0005886">
    <property type="term" value="C:plasma membrane"/>
    <property type="evidence" value="ECO:0007669"/>
    <property type="project" value="UniProtKB-SubCell"/>
</dbReference>
<accession>A0A6L3V634</accession>
<evidence type="ECO:0000256" key="2">
    <source>
        <dbReference type="ARBA" id="ARBA00022448"/>
    </source>
</evidence>
<evidence type="ECO:0000256" key="6">
    <source>
        <dbReference type="ARBA" id="ARBA00023136"/>
    </source>
</evidence>
<feature type="transmembrane region" description="Helical" evidence="7">
    <location>
        <begin position="133"/>
        <end position="160"/>
    </location>
</feature>
<dbReference type="RefSeq" id="WP_151535222.1">
    <property type="nucleotide sequence ID" value="NZ_WBOS01000005.1"/>
</dbReference>
<keyword evidence="5 7" id="KW-1133">Transmembrane helix</keyword>
<sequence>MKQFIIKRFSTGFLAVIAVMIISFFIMHAAPGDPIRILAGRDNPSEEMISELQKKYGLDQPVHIQLLSYLKNMIKGDFGESILYNEPVMKLIVGTMGPSLLLALTGAVIALIVGTALGLYAGQHYGSKRDKAITGWAYVFNSMPSFWLAIMFIMIFASWLNVLPTSGMMDLRSNYTGLPYYTDILKHLVLPVATLSLIQIPTYFKIAQTTVLQVKSEDFVTTFMATGMSERKIFNKYVLKNVLLPTVTVFGLTLAYIVSGSALIEIVFSWPGTGRLMLDAIMRRDYPLLMGIYLIMSISIAVMMVVTDVVYAFIDPRIRYK</sequence>
<feature type="transmembrane region" description="Helical" evidence="7">
    <location>
        <begin position="12"/>
        <end position="30"/>
    </location>
</feature>
<evidence type="ECO:0000256" key="3">
    <source>
        <dbReference type="ARBA" id="ARBA00022475"/>
    </source>
</evidence>
<organism evidence="9 10">
    <name type="scientific">Cytobacillus depressus</name>
    <dbReference type="NCBI Taxonomy" id="1602942"/>
    <lineage>
        <taxon>Bacteria</taxon>
        <taxon>Bacillati</taxon>
        <taxon>Bacillota</taxon>
        <taxon>Bacilli</taxon>
        <taxon>Bacillales</taxon>
        <taxon>Bacillaceae</taxon>
        <taxon>Cytobacillus</taxon>
    </lineage>
</organism>
<reference evidence="9 10" key="1">
    <citation type="journal article" date="2016" name="Antonie Van Leeuwenhoek">
        <title>Bacillus depressus sp. nov., isolated from soil of a sunflower field.</title>
        <authorList>
            <person name="Wei X."/>
            <person name="Xin D."/>
            <person name="Xin Y."/>
            <person name="Zhang H."/>
            <person name="Wang T."/>
            <person name="Zhang J."/>
        </authorList>
    </citation>
    <scope>NUCLEOTIDE SEQUENCE [LARGE SCALE GENOMIC DNA]</scope>
    <source>
        <strain evidence="9 10">BZ1</strain>
    </source>
</reference>
<dbReference type="EMBL" id="WBOS01000005">
    <property type="protein sequence ID" value="KAB2334687.1"/>
    <property type="molecule type" value="Genomic_DNA"/>
</dbReference>
<feature type="transmembrane region" description="Helical" evidence="7">
    <location>
        <begin position="242"/>
        <end position="270"/>
    </location>
</feature>
<keyword evidence="10" id="KW-1185">Reference proteome</keyword>
<comment type="subcellular location">
    <subcellularLocation>
        <location evidence="1 7">Cell membrane</location>
        <topology evidence="1 7">Multi-pass membrane protein</topology>
    </subcellularLocation>
</comment>
<protein>
    <submittedName>
        <fullName evidence="9">ABC transporter permease</fullName>
    </submittedName>
</protein>